<evidence type="ECO:0000313" key="9">
    <source>
        <dbReference type="Proteomes" id="UP000001593"/>
    </source>
</evidence>
<comment type="subcellular location">
    <subcellularLocation>
        <location evidence="1">Cytoplasm</location>
        <location evidence="1">Cytoskeleton</location>
    </subcellularLocation>
</comment>
<name>A7TBL0_NEMVE</name>
<dbReference type="EMBL" id="DS475364">
    <property type="protein sequence ID" value="EDO26597.1"/>
    <property type="molecule type" value="Genomic_DNA"/>
</dbReference>
<dbReference type="AlphaFoldDB" id="A7TBL0"/>
<evidence type="ECO:0000256" key="2">
    <source>
        <dbReference type="ARBA" id="ARBA00010337"/>
    </source>
</evidence>
<evidence type="ECO:0000259" key="7">
    <source>
        <dbReference type="Pfam" id="PF17681"/>
    </source>
</evidence>
<dbReference type="Pfam" id="PF17681">
    <property type="entry name" value="GCP_N_terminal"/>
    <property type="match status" value="1"/>
</dbReference>
<organism evidence="8 9">
    <name type="scientific">Nematostella vectensis</name>
    <name type="common">Starlet sea anemone</name>
    <dbReference type="NCBI Taxonomy" id="45351"/>
    <lineage>
        <taxon>Eukaryota</taxon>
        <taxon>Metazoa</taxon>
        <taxon>Cnidaria</taxon>
        <taxon>Anthozoa</taxon>
        <taxon>Hexacorallia</taxon>
        <taxon>Actiniaria</taxon>
        <taxon>Edwardsiidae</taxon>
        <taxon>Nematostella</taxon>
    </lineage>
</organism>
<dbReference type="GO" id="GO:0007020">
    <property type="term" value="P:microtubule nucleation"/>
    <property type="evidence" value="ECO:0000318"/>
    <property type="project" value="GO_Central"/>
</dbReference>
<dbReference type="OMA" id="EDTHHEX"/>
<dbReference type="GO" id="GO:0000922">
    <property type="term" value="C:spindle pole"/>
    <property type="evidence" value="ECO:0007669"/>
    <property type="project" value="InterPro"/>
</dbReference>
<dbReference type="InterPro" id="IPR042241">
    <property type="entry name" value="GCP_C_sf"/>
</dbReference>
<keyword evidence="9" id="KW-1185">Reference proteome</keyword>
<dbReference type="GO" id="GO:0051321">
    <property type="term" value="P:meiotic cell cycle"/>
    <property type="evidence" value="ECO:0000318"/>
    <property type="project" value="GO_Central"/>
</dbReference>
<dbReference type="GO" id="GO:0000278">
    <property type="term" value="P:mitotic cell cycle"/>
    <property type="evidence" value="ECO:0000318"/>
    <property type="project" value="GO_Central"/>
</dbReference>
<keyword evidence="3" id="KW-0963">Cytoplasm</keyword>
<dbReference type="GO" id="GO:0051225">
    <property type="term" value="P:spindle assembly"/>
    <property type="evidence" value="ECO:0000318"/>
    <property type="project" value="GO_Central"/>
</dbReference>
<gene>
    <name evidence="8" type="ORF">NEMVEDRAFT_v1g153674</name>
</gene>
<dbReference type="InterPro" id="IPR040457">
    <property type="entry name" value="GCP_C"/>
</dbReference>
<dbReference type="GO" id="GO:0005874">
    <property type="term" value="C:microtubule"/>
    <property type="evidence" value="ECO:0007669"/>
    <property type="project" value="UniProtKB-KW"/>
</dbReference>
<proteinExistence type="inferred from homology"/>
<dbReference type="Gene3D" id="1.20.120.1900">
    <property type="entry name" value="Gamma-tubulin complex, C-terminal domain"/>
    <property type="match status" value="1"/>
</dbReference>
<dbReference type="Proteomes" id="UP000001593">
    <property type="component" value="Unassembled WGS sequence"/>
</dbReference>
<accession>A7TBL0</accession>
<dbReference type="PANTHER" id="PTHR19302:SF14">
    <property type="entry name" value="GAMMA-TUBULIN COMPLEX COMPONENT 3"/>
    <property type="match status" value="1"/>
</dbReference>
<dbReference type="PANTHER" id="PTHR19302">
    <property type="entry name" value="GAMMA TUBULIN COMPLEX PROTEIN"/>
    <property type="match status" value="1"/>
</dbReference>
<dbReference type="FunFam" id="1.20.120.1900:FF:000037">
    <property type="entry name" value="Gamma-tubulin complex component"/>
    <property type="match status" value="1"/>
</dbReference>
<dbReference type="Pfam" id="PF04130">
    <property type="entry name" value="GCP_C_terminal"/>
    <property type="match status" value="1"/>
</dbReference>
<dbReference type="HOGENOM" id="CLU_852973_0_0_1"/>
<dbReference type="PhylomeDB" id="A7TBL0"/>
<keyword evidence="5" id="KW-0206">Cytoskeleton</keyword>
<dbReference type="InParanoid" id="A7TBL0"/>
<evidence type="ECO:0000256" key="3">
    <source>
        <dbReference type="ARBA" id="ARBA00022490"/>
    </source>
</evidence>
<evidence type="ECO:0000259" key="6">
    <source>
        <dbReference type="Pfam" id="PF04130"/>
    </source>
</evidence>
<dbReference type="eggNOG" id="KOG2000">
    <property type="taxonomic scope" value="Eukaryota"/>
</dbReference>
<evidence type="ECO:0000256" key="1">
    <source>
        <dbReference type="ARBA" id="ARBA00004245"/>
    </source>
</evidence>
<evidence type="ECO:0000313" key="8">
    <source>
        <dbReference type="EMBL" id="EDO26597.1"/>
    </source>
</evidence>
<dbReference type="GO" id="GO:0031122">
    <property type="term" value="P:cytoplasmic microtubule organization"/>
    <property type="evidence" value="ECO:0000318"/>
    <property type="project" value="GO_Central"/>
</dbReference>
<evidence type="ECO:0000256" key="4">
    <source>
        <dbReference type="ARBA" id="ARBA00022701"/>
    </source>
</evidence>
<comment type="similarity">
    <text evidence="2">Belongs to the TUBGCP family.</text>
</comment>
<reference evidence="8 9" key="1">
    <citation type="journal article" date="2007" name="Science">
        <title>Sea anemone genome reveals ancestral eumetazoan gene repertoire and genomic organization.</title>
        <authorList>
            <person name="Putnam N.H."/>
            <person name="Srivastava M."/>
            <person name="Hellsten U."/>
            <person name="Dirks B."/>
            <person name="Chapman J."/>
            <person name="Salamov A."/>
            <person name="Terry A."/>
            <person name="Shapiro H."/>
            <person name="Lindquist E."/>
            <person name="Kapitonov V.V."/>
            <person name="Jurka J."/>
            <person name="Genikhovich G."/>
            <person name="Grigoriev I.V."/>
            <person name="Lucas S.M."/>
            <person name="Steele R.E."/>
            <person name="Finnerty J.R."/>
            <person name="Technau U."/>
            <person name="Martindale M.Q."/>
            <person name="Rokhsar D.S."/>
        </authorList>
    </citation>
    <scope>NUCLEOTIDE SEQUENCE [LARGE SCALE GENOMIC DNA]</scope>
    <source>
        <strain evidence="9">CH2 X CH6</strain>
    </source>
</reference>
<dbReference type="InterPro" id="IPR007259">
    <property type="entry name" value="GCP"/>
</dbReference>
<evidence type="ECO:0000256" key="5">
    <source>
        <dbReference type="ARBA" id="ARBA00023212"/>
    </source>
</evidence>
<dbReference type="InterPro" id="IPR041470">
    <property type="entry name" value="GCP_N"/>
</dbReference>
<feature type="domain" description="Gamma tubulin complex component protein N-terminal" evidence="7">
    <location>
        <begin position="22"/>
        <end position="320"/>
    </location>
</feature>
<sequence>MEDYYFHFTTIASYEISEAVLLREIIYIFQGIEGTIIKLDPTTDAYRISNNVGVPKSVRDLVNKLGELGWLYRKVRKYLDARSGDRALGLVGQSFCAALQQELSEYYRLMAVLEGQQQLSDQGVVGEGASGSLTLRRLVIWTYDPLLRLRTLAALVDTCKGKKGGALLSAIHTYMQHGDPFVRSLVKHMLNLVSKAMFAHIRKLLRFFFIEVDYTVRDERLWFDKYSLRKQMLPSFIPIDMATKILNIGKSINFIRHVCQDRSPIGTSGEQSLGRTKSEENAAAAQLTADEEFSGPALQEMIDTAYSVTSKKLLEILFTKYQFLDHLKALRLYMLLGQGDFIRHLMDLLEPDLAKPASTLYMHNLTGVMETAIRATNAQYENPEMLKRLGRLNRGIYHPTD</sequence>
<dbReference type="GO" id="GO:0000930">
    <property type="term" value="C:gamma-tubulin complex"/>
    <property type="evidence" value="ECO:0000318"/>
    <property type="project" value="GO_Central"/>
</dbReference>
<dbReference type="STRING" id="45351.A7TBL0"/>
<keyword evidence="4" id="KW-0493">Microtubule</keyword>
<feature type="domain" description="Gamma tubulin complex component C-terminal" evidence="6">
    <location>
        <begin position="324"/>
        <end position="389"/>
    </location>
</feature>
<protein>
    <submittedName>
        <fullName evidence="8">Uncharacterized protein</fullName>
    </submittedName>
</protein>
<dbReference type="GO" id="GO:0043015">
    <property type="term" value="F:gamma-tubulin binding"/>
    <property type="evidence" value="ECO:0000318"/>
    <property type="project" value="GO_Central"/>
</dbReference>